<dbReference type="PANTHER" id="PTHR39453">
    <property type="entry name" value="PHOSPHATE PROPANOYLTRANSFERASE"/>
    <property type="match status" value="1"/>
</dbReference>
<reference evidence="13" key="1">
    <citation type="submission" date="2017-09" db="EMBL/GenBank/DDBJ databases">
        <title>Depth-based differentiation of microbial function through sediment-hosted aquifers and enrichment of novel symbionts in the deep terrestrial subsurface.</title>
        <authorList>
            <person name="Probst A.J."/>
            <person name="Ladd B."/>
            <person name="Jarett J.K."/>
            <person name="Geller-Mcgrath D.E."/>
            <person name="Sieber C.M.K."/>
            <person name="Emerson J.B."/>
            <person name="Anantharaman K."/>
            <person name="Thomas B.C."/>
            <person name="Malmstrom R."/>
            <person name="Stieglmeier M."/>
            <person name="Klingl A."/>
            <person name="Woyke T."/>
            <person name="Ryan C.M."/>
            <person name="Banfield J.F."/>
        </authorList>
    </citation>
    <scope>NUCLEOTIDE SEQUENCE [LARGE SCALE GENOMIC DNA]</scope>
</reference>
<comment type="caution">
    <text evidence="12">The sequence shown here is derived from an EMBL/GenBank/DDBJ whole genome shotgun (WGS) entry which is preliminary data.</text>
</comment>
<dbReference type="PANTHER" id="PTHR39453:SF1">
    <property type="entry name" value="PHOSPHATE PROPANOYLTRANSFERASE"/>
    <property type="match status" value="1"/>
</dbReference>
<gene>
    <name evidence="12" type="ORF">COT80_04705</name>
</gene>
<keyword evidence="5" id="KW-0808">Transferase</keyword>
<evidence type="ECO:0000256" key="5">
    <source>
        <dbReference type="ARBA" id="ARBA00022679"/>
    </source>
</evidence>
<evidence type="ECO:0000313" key="13">
    <source>
        <dbReference type="Proteomes" id="UP000229056"/>
    </source>
</evidence>
<proteinExistence type="inferred from homology"/>
<evidence type="ECO:0000313" key="12">
    <source>
        <dbReference type="EMBL" id="PIS06036.1"/>
    </source>
</evidence>
<dbReference type="NCBIfam" id="NF011652">
    <property type="entry name" value="PRK15070.1"/>
    <property type="match status" value="1"/>
</dbReference>
<comment type="similarity">
    <text evidence="2">Belongs to the PduL family.</text>
</comment>
<evidence type="ECO:0000256" key="1">
    <source>
        <dbReference type="ARBA" id="ARBA00001947"/>
    </source>
</evidence>
<keyword evidence="6" id="KW-0479">Metal-binding</keyword>
<evidence type="ECO:0000256" key="8">
    <source>
        <dbReference type="ARBA" id="ARBA00023315"/>
    </source>
</evidence>
<dbReference type="AlphaFoldDB" id="A0A2H0W3V6"/>
<evidence type="ECO:0000256" key="11">
    <source>
        <dbReference type="ARBA" id="ARBA00033077"/>
    </source>
</evidence>
<accession>A0A2H0W3V6</accession>
<dbReference type="Proteomes" id="UP000229056">
    <property type="component" value="Unassembled WGS sequence"/>
</dbReference>
<keyword evidence="7" id="KW-0862">Zinc</keyword>
<evidence type="ECO:0000256" key="7">
    <source>
        <dbReference type="ARBA" id="ARBA00022833"/>
    </source>
</evidence>
<name>A0A2H0W3V6_9BACT</name>
<dbReference type="EMBL" id="PEZY01000012">
    <property type="protein sequence ID" value="PIS06036.1"/>
    <property type="molecule type" value="Genomic_DNA"/>
</dbReference>
<dbReference type="GO" id="GO:0016747">
    <property type="term" value="F:acyltransferase activity, transferring groups other than amino-acyl groups"/>
    <property type="evidence" value="ECO:0007669"/>
    <property type="project" value="InterPro"/>
</dbReference>
<dbReference type="GO" id="GO:0046872">
    <property type="term" value="F:metal ion binding"/>
    <property type="evidence" value="ECO:0007669"/>
    <property type="project" value="UniProtKB-KW"/>
</dbReference>
<comment type="cofactor">
    <cofactor evidence="1">
        <name>Zn(2+)</name>
        <dbReference type="ChEBI" id="CHEBI:29105"/>
    </cofactor>
</comment>
<dbReference type="Pfam" id="PF06130">
    <property type="entry name" value="PTAC"/>
    <property type="match status" value="1"/>
</dbReference>
<organism evidence="12 13">
    <name type="scientific">Candidatus Buchananbacteria bacterium CG10_big_fil_rev_8_21_14_0_10_33_19</name>
    <dbReference type="NCBI Taxonomy" id="1974525"/>
    <lineage>
        <taxon>Bacteria</taxon>
        <taxon>Candidatus Buchananiibacteriota</taxon>
    </lineage>
</organism>
<evidence type="ECO:0000256" key="10">
    <source>
        <dbReference type="ARBA" id="ARBA00030939"/>
    </source>
</evidence>
<sequence>MSKIRIEVSARHCHLSQSDLDKLFGVGYKLKPLKSISQKGQFAAQETIAIKTKGGQLDNVRIVGPVRDQTQIELTLTVARKLKIKPPLKISGDLEGSIGAMLIGPKGQVKIKSGIIVTHRHLHCNPAQAKKLGLKNNQLVSVKTAGERSVTFHNVVVRIRDDFDLSVHLDTDEGNAAMPDGVCGFGELITKK</sequence>
<evidence type="ECO:0000256" key="9">
    <source>
        <dbReference type="ARBA" id="ARBA00030044"/>
    </source>
</evidence>
<evidence type="ECO:0000256" key="6">
    <source>
        <dbReference type="ARBA" id="ARBA00022723"/>
    </source>
</evidence>
<protein>
    <recommendedName>
        <fullName evidence="4">Phosphate propanoyltransferase</fullName>
        <ecNumber evidence="3">2.3.1.222</ecNumber>
    </recommendedName>
    <alternativeName>
        <fullName evidence="10">Phosphate acyltransferase PduL</fullName>
    </alternativeName>
    <alternativeName>
        <fullName evidence="9">Phosphotransacylase PduL</fullName>
    </alternativeName>
    <alternativeName>
        <fullName evidence="11">Propanediol utilization protein PduL</fullName>
    </alternativeName>
</protein>
<evidence type="ECO:0000256" key="3">
    <source>
        <dbReference type="ARBA" id="ARBA00012206"/>
    </source>
</evidence>
<dbReference type="EC" id="2.3.1.222" evidence="3"/>
<evidence type="ECO:0000256" key="4">
    <source>
        <dbReference type="ARBA" id="ARBA00020837"/>
    </source>
</evidence>
<keyword evidence="8" id="KW-0012">Acyltransferase</keyword>
<dbReference type="InterPro" id="IPR008300">
    <property type="entry name" value="PTAC"/>
</dbReference>
<evidence type="ECO:0000256" key="2">
    <source>
        <dbReference type="ARBA" id="ARBA00007342"/>
    </source>
</evidence>